<feature type="transmembrane region" description="Helical" evidence="1">
    <location>
        <begin position="16"/>
        <end position="38"/>
    </location>
</feature>
<evidence type="ECO:0000313" key="4">
    <source>
        <dbReference type="EMBL" id="CAB4816951.1"/>
    </source>
</evidence>
<organism evidence="2">
    <name type="scientific">freshwater metagenome</name>
    <dbReference type="NCBI Taxonomy" id="449393"/>
    <lineage>
        <taxon>unclassified sequences</taxon>
        <taxon>metagenomes</taxon>
        <taxon>ecological metagenomes</taxon>
    </lineage>
</organism>
<feature type="transmembrane region" description="Helical" evidence="1">
    <location>
        <begin position="187"/>
        <end position="208"/>
    </location>
</feature>
<feature type="transmembrane region" description="Helical" evidence="1">
    <location>
        <begin position="145"/>
        <end position="167"/>
    </location>
</feature>
<dbReference type="EMBL" id="CAFBMT010000056">
    <property type="protein sequence ID" value="CAB4961578.1"/>
    <property type="molecule type" value="Genomic_DNA"/>
</dbReference>
<dbReference type="EMBL" id="CAESGF010000036">
    <property type="protein sequence ID" value="CAB4365583.1"/>
    <property type="molecule type" value="Genomic_DNA"/>
</dbReference>
<keyword evidence="1" id="KW-0472">Membrane</keyword>
<protein>
    <submittedName>
        <fullName evidence="2">Unannotated protein</fullName>
    </submittedName>
</protein>
<accession>A0A6J6ABM5</accession>
<dbReference type="AlphaFoldDB" id="A0A6J6ABM5"/>
<reference evidence="2" key="1">
    <citation type="submission" date="2020-05" db="EMBL/GenBank/DDBJ databases">
        <authorList>
            <person name="Chiriac C."/>
            <person name="Salcher M."/>
            <person name="Ghai R."/>
            <person name="Kavagutti S V."/>
        </authorList>
    </citation>
    <scope>NUCLEOTIDE SEQUENCE</scope>
</reference>
<feature type="transmembrane region" description="Helical" evidence="1">
    <location>
        <begin position="282"/>
        <end position="302"/>
    </location>
</feature>
<evidence type="ECO:0000313" key="2">
    <source>
        <dbReference type="EMBL" id="CAB4365583.1"/>
    </source>
</evidence>
<feature type="transmembrane region" description="Helical" evidence="1">
    <location>
        <begin position="83"/>
        <end position="113"/>
    </location>
</feature>
<keyword evidence="1" id="KW-1133">Transmembrane helix</keyword>
<name>A0A6J6ABM5_9ZZZZ</name>
<gene>
    <name evidence="3" type="ORF">UFOPK2656_00154</name>
    <name evidence="4" type="ORF">UFOPK3099_01140</name>
    <name evidence="5" type="ORF">UFOPK3267_01598</name>
    <name evidence="6" type="ORF">UFOPK3651_03550</name>
    <name evidence="2" type="ORF">UFOPK4189_03325</name>
</gene>
<dbReference type="EMBL" id="CAFBIY010000085">
    <property type="protein sequence ID" value="CAB4851563.1"/>
    <property type="molecule type" value="Genomic_DNA"/>
</dbReference>
<evidence type="ECO:0000313" key="3">
    <source>
        <dbReference type="EMBL" id="CAB4702679.1"/>
    </source>
</evidence>
<feature type="transmembrane region" description="Helical" evidence="1">
    <location>
        <begin position="220"/>
        <end position="237"/>
    </location>
</feature>
<feature type="transmembrane region" description="Helical" evidence="1">
    <location>
        <begin position="50"/>
        <end position="71"/>
    </location>
</feature>
<dbReference type="EMBL" id="CAFAAV010000073">
    <property type="protein sequence ID" value="CAB4816951.1"/>
    <property type="molecule type" value="Genomic_DNA"/>
</dbReference>
<dbReference type="EMBL" id="CAEZYF010000001">
    <property type="protein sequence ID" value="CAB4702679.1"/>
    <property type="molecule type" value="Genomic_DNA"/>
</dbReference>
<sequence length="344" mass="37646">MQATTVGRPVADQRSFWLHGPVLDVLLGWCFVPIGLVVHFAEPHLTTVQALVGIIFLVSFAHQPLTLGLVYGDPVQRAAHRRLYTWAPLCAIALVMLGLSVSLSLVAVMAGLWNAEHTLMQRYGVLRIYGRKAGDDHARLEKPMFIVWLVTGLAYIGAYVDIDRLVLKLGLDDNNRRSLHFLDRVHPAAVALFWIGAVTSVLMAVRWWRAERALVQASRAKHLYALGTLGMVVLVMVDPIAGIAGYVAAHAIEYFAVVHSSLRTRRDDAPVAVATRTPARRAGVYAAYFAAIAAVVVVTSTLWSGQLYAFAILSFGALHILYDGFVWKLRRPNVAASLGIPAPA</sequence>
<feature type="transmembrane region" description="Helical" evidence="1">
    <location>
        <begin position="308"/>
        <end position="327"/>
    </location>
</feature>
<evidence type="ECO:0000256" key="1">
    <source>
        <dbReference type="SAM" id="Phobius"/>
    </source>
</evidence>
<keyword evidence="1" id="KW-0812">Transmembrane</keyword>
<proteinExistence type="predicted"/>
<evidence type="ECO:0000313" key="5">
    <source>
        <dbReference type="EMBL" id="CAB4851563.1"/>
    </source>
</evidence>
<evidence type="ECO:0000313" key="6">
    <source>
        <dbReference type="EMBL" id="CAB4961578.1"/>
    </source>
</evidence>